<feature type="compositionally biased region" description="Acidic residues" evidence="10">
    <location>
        <begin position="286"/>
        <end position="295"/>
    </location>
</feature>
<keyword evidence="11" id="KW-0472">Membrane</keyword>
<feature type="compositionally biased region" description="Basic residues" evidence="10">
    <location>
        <begin position="613"/>
        <end position="622"/>
    </location>
</feature>
<keyword evidence="3" id="KW-0963">Cytoplasm</keyword>
<feature type="region of interest" description="Disordered" evidence="10">
    <location>
        <begin position="268"/>
        <end position="326"/>
    </location>
</feature>
<dbReference type="InterPro" id="IPR006073">
    <property type="entry name" value="GTP-bd"/>
</dbReference>
<dbReference type="GO" id="GO:0003924">
    <property type="term" value="F:GTPase activity"/>
    <property type="evidence" value="ECO:0007669"/>
    <property type="project" value="InterPro"/>
</dbReference>
<evidence type="ECO:0000256" key="3">
    <source>
        <dbReference type="ARBA" id="ARBA00022490"/>
    </source>
</evidence>
<evidence type="ECO:0000313" key="14">
    <source>
        <dbReference type="Proteomes" id="UP001187315"/>
    </source>
</evidence>
<reference evidence="13" key="1">
    <citation type="submission" date="2023-08" db="EMBL/GenBank/DDBJ databases">
        <title>Pelteobagrus vachellii genome.</title>
        <authorList>
            <person name="Liu H."/>
        </authorList>
    </citation>
    <scope>NUCLEOTIDE SEQUENCE</scope>
    <source>
        <strain evidence="13">PRFRI_2022a</strain>
        <tissue evidence="13">Muscle</tissue>
    </source>
</reference>
<comment type="catalytic activity">
    <reaction evidence="8">
        <text>GTP + H2O = GDP + phosphate + H(+)</text>
        <dbReference type="Rhea" id="RHEA:19669"/>
        <dbReference type="ChEBI" id="CHEBI:15377"/>
        <dbReference type="ChEBI" id="CHEBI:15378"/>
        <dbReference type="ChEBI" id="CHEBI:37565"/>
        <dbReference type="ChEBI" id="CHEBI:43474"/>
        <dbReference type="ChEBI" id="CHEBI:58189"/>
    </reaction>
</comment>
<dbReference type="InterPro" id="IPR043358">
    <property type="entry name" value="GNL1-like"/>
</dbReference>
<evidence type="ECO:0000256" key="5">
    <source>
        <dbReference type="ARBA" id="ARBA00022801"/>
    </source>
</evidence>
<evidence type="ECO:0000256" key="11">
    <source>
        <dbReference type="SAM" id="Phobius"/>
    </source>
</evidence>
<dbReference type="SUPFAM" id="SSF52540">
    <property type="entry name" value="P-loop containing nucleoside triphosphate hydrolases"/>
    <property type="match status" value="1"/>
</dbReference>
<organism evidence="13 14">
    <name type="scientific">Tachysurus vachellii</name>
    <name type="common">Darkbarbel catfish</name>
    <name type="synonym">Pelteobagrus vachellii</name>
    <dbReference type="NCBI Taxonomy" id="175792"/>
    <lineage>
        <taxon>Eukaryota</taxon>
        <taxon>Metazoa</taxon>
        <taxon>Chordata</taxon>
        <taxon>Craniata</taxon>
        <taxon>Vertebrata</taxon>
        <taxon>Euteleostomi</taxon>
        <taxon>Actinopterygii</taxon>
        <taxon>Neopterygii</taxon>
        <taxon>Teleostei</taxon>
        <taxon>Ostariophysi</taxon>
        <taxon>Siluriformes</taxon>
        <taxon>Bagridae</taxon>
        <taxon>Tachysurus</taxon>
    </lineage>
</organism>
<protein>
    <recommendedName>
        <fullName evidence="7">Large subunit GTPase 1 homolog</fullName>
    </recommendedName>
</protein>
<keyword evidence="4" id="KW-0547">Nucleotide-binding</keyword>
<feature type="compositionally biased region" description="Low complexity" evidence="10">
    <location>
        <begin position="597"/>
        <end position="612"/>
    </location>
</feature>
<evidence type="ECO:0000256" key="1">
    <source>
        <dbReference type="ARBA" id="ARBA00004408"/>
    </source>
</evidence>
<keyword evidence="11" id="KW-1133">Transmembrane helix</keyword>
<dbReference type="PANTHER" id="PTHR45709">
    <property type="entry name" value="LARGE SUBUNIT GTPASE 1 HOMOLOG-RELATED"/>
    <property type="match status" value="1"/>
</dbReference>
<gene>
    <name evidence="13" type="ORF">Q7C36_000737</name>
</gene>
<feature type="transmembrane region" description="Helical" evidence="11">
    <location>
        <begin position="720"/>
        <end position="743"/>
    </location>
</feature>
<comment type="caution">
    <text evidence="13">The sequence shown here is derived from an EMBL/GenBank/DDBJ whole genome shotgun (WGS) entry which is preliminary data.</text>
</comment>
<comment type="subcellular location">
    <subcellularLocation>
        <location evidence="2">Cytoplasm</location>
    </subcellularLocation>
    <subcellularLocation>
        <location evidence="1">Nucleus</location>
        <location evidence="1">Cajal body</location>
    </subcellularLocation>
</comment>
<dbReference type="GO" id="GO:0005829">
    <property type="term" value="C:cytosol"/>
    <property type="evidence" value="ECO:0007669"/>
    <property type="project" value="TreeGrafter"/>
</dbReference>
<evidence type="ECO:0000256" key="2">
    <source>
        <dbReference type="ARBA" id="ARBA00004496"/>
    </source>
</evidence>
<feature type="region of interest" description="Disordered" evidence="10">
    <location>
        <begin position="926"/>
        <end position="965"/>
    </location>
</feature>
<proteinExistence type="predicted"/>
<feature type="transmembrane region" description="Helical" evidence="11">
    <location>
        <begin position="631"/>
        <end position="653"/>
    </location>
</feature>
<keyword evidence="5" id="KW-0378">Hydrolase</keyword>
<dbReference type="InterPro" id="IPR030378">
    <property type="entry name" value="G_CP_dom"/>
</dbReference>
<feature type="transmembrane region" description="Helical" evidence="11">
    <location>
        <begin position="755"/>
        <end position="774"/>
    </location>
</feature>
<evidence type="ECO:0000313" key="13">
    <source>
        <dbReference type="EMBL" id="KAK2868866.1"/>
    </source>
</evidence>
<evidence type="ECO:0000259" key="12">
    <source>
        <dbReference type="PROSITE" id="PS51721"/>
    </source>
</evidence>
<feature type="compositionally biased region" description="Low complexity" evidence="10">
    <location>
        <begin position="956"/>
        <end position="965"/>
    </location>
</feature>
<feature type="domain" description="CP-type G" evidence="12">
    <location>
        <begin position="165"/>
        <end position="417"/>
    </location>
</feature>
<evidence type="ECO:0000256" key="7">
    <source>
        <dbReference type="ARBA" id="ARBA00040145"/>
    </source>
</evidence>
<evidence type="ECO:0000256" key="10">
    <source>
        <dbReference type="SAM" id="MobiDB-lite"/>
    </source>
</evidence>
<evidence type="ECO:0000256" key="8">
    <source>
        <dbReference type="ARBA" id="ARBA00048548"/>
    </source>
</evidence>
<sequence>MGKKKAHAEGTGLGRTLMKDRLNAAQGHRRRDTWLHTSELNDGYDWGRLNLQSLTEQSSLDDFLATAELAGTEFTAEKLNIRWVPAEARSGLLTAEESNRLKKLHEDNRQLLRIPRRPHWDVNTSPEILQQAERDTFLTWRRELARLEEEQKLILTPFERNLDFWRQLWRVIERSDVVVQIVDARNPSLFRCPDLEKYVLEVSSHKVNMLLLNKADLLTREQRRAWAEYFQKEGIRAVFWSALAEAQRLEAEEKREALEQLSDAELNMEKMSVHPSGPEVSQKSSEDEEEEEEDTTASFEDCTSETDWQTCSEPSGDEEEKEKPSVCGSFYNSSRLLRKDELLEMFKSAHSGAKCKEGQLTVGLVGYPNVGKSSTINTIFRNKKVSVSATPGHTKHFQTLFVEPGLCLCDCPGLVMPSFVSTKAEMICSGILPIDQMRDHVPAVSLISSHYVCQTIPRAVMEGTYGINIVRPREDEDPDRTPTAEELLSAYGYMRGFMTAHGQPDQSRSARYVLKDYVNGKLLYCHPPPHIVAKDFQPQHLKFVNQTINVGPSTCVSKPSKVKQIENTVDKTFFHQENVRALTKGVQMVMGYKPGSGPQAQGKAGAEQQAGKPWKKHGNRNKKEKTSIQCIMAMIMTSLDMVHCISAALPLCWWYYSSTGRRMRMLRRRRRQNVFVVCLLFGIGGYVYADIRVCHVRAVVFGSPTRRKLLNVLVLDQTELLGYVLGLLSFAISWTSRIPFFLKANRGEMSNSTHVSSRAFSAAAGALYASAIVLHEPRLEHVLEALPWILSGASWAILDFSILLLSCYRIRYRRCFVGTEDSDKESLLGGFHRVSSALSHKEKDSRKHISFWKNSSSKMPEIKLCRNVQPIRKVCLKKVTITRSDSAENQPMKGSVKVVRVDERYSSGSTTDSSCLSSELEWDFEETPPQWSSQNEDKPQMDAFPLQEWTVDPRSKSNTSSSSTACFCNSADLEERIVSGSPDTNFQSLSGPVK</sequence>
<feature type="region of interest" description="Disordered" evidence="10">
    <location>
        <begin position="596"/>
        <end position="622"/>
    </location>
</feature>
<evidence type="ECO:0000256" key="4">
    <source>
        <dbReference type="ARBA" id="ARBA00022741"/>
    </source>
</evidence>
<dbReference type="GO" id="GO:0005525">
    <property type="term" value="F:GTP binding"/>
    <property type="evidence" value="ECO:0007669"/>
    <property type="project" value="UniProtKB-KW"/>
</dbReference>
<dbReference type="GO" id="GO:0015030">
    <property type="term" value="C:Cajal body"/>
    <property type="evidence" value="ECO:0007669"/>
    <property type="project" value="UniProtKB-SubCell"/>
</dbReference>
<name>A0AA88TJ43_TACVA</name>
<dbReference type="GO" id="GO:0000054">
    <property type="term" value="P:ribosomal subunit export from nucleus"/>
    <property type="evidence" value="ECO:0007669"/>
    <property type="project" value="TreeGrafter"/>
</dbReference>
<evidence type="ECO:0000256" key="6">
    <source>
        <dbReference type="ARBA" id="ARBA00023134"/>
    </source>
</evidence>
<dbReference type="PROSITE" id="PS51721">
    <property type="entry name" value="G_CP"/>
    <property type="match status" value="1"/>
</dbReference>
<dbReference type="Gene3D" id="3.40.50.300">
    <property type="entry name" value="P-loop containing nucleotide triphosphate hydrolases"/>
    <property type="match status" value="1"/>
</dbReference>
<comment type="function">
    <text evidence="9">Functions as a GTPase. May act by mediating the release of NMD3 from the 60S ribosomal subunit after export into the cytoplasm during the 60S ribosomal subunit maturation.</text>
</comment>
<feature type="transmembrane region" description="Helical" evidence="11">
    <location>
        <begin position="786"/>
        <end position="805"/>
    </location>
</feature>
<evidence type="ECO:0000256" key="9">
    <source>
        <dbReference type="ARBA" id="ARBA00093349"/>
    </source>
</evidence>
<dbReference type="InterPro" id="IPR027417">
    <property type="entry name" value="P-loop_NTPase"/>
</dbReference>
<keyword evidence="14" id="KW-1185">Reference proteome</keyword>
<dbReference type="CDD" id="cd01857">
    <property type="entry name" value="HSR1_MMR1"/>
    <property type="match status" value="1"/>
</dbReference>
<dbReference type="AlphaFoldDB" id="A0AA88TJ43"/>
<dbReference type="PANTHER" id="PTHR45709:SF2">
    <property type="entry name" value="LARGE SUBUNIT GTPASE 1 HOMOLOG"/>
    <property type="match status" value="1"/>
</dbReference>
<dbReference type="Proteomes" id="UP001187315">
    <property type="component" value="Unassembled WGS sequence"/>
</dbReference>
<keyword evidence="6" id="KW-0342">GTP-binding</keyword>
<feature type="transmembrane region" description="Helical" evidence="11">
    <location>
        <begin position="674"/>
        <end position="700"/>
    </location>
</feature>
<dbReference type="EMBL" id="JAVHJS010000001">
    <property type="protein sequence ID" value="KAK2868866.1"/>
    <property type="molecule type" value="Genomic_DNA"/>
</dbReference>
<dbReference type="Pfam" id="PF01926">
    <property type="entry name" value="MMR_HSR1"/>
    <property type="match status" value="1"/>
</dbReference>
<keyword evidence="11" id="KW-0812">Transmembrane</keyword>
<accession>A0AA88TJ43</accession>